<dbReference type="AlphaFoldDB" id="A0A9D2PVW7"/>
<dbReference type="PANTHER" id="PTHR30217:SF10">
    <property type="entry name" value="23S RRNA 5-HYDROXYCYTIDINE C2501 SYNTHASE"/>
    <property type="match status" value="1"/>
</dbReference>
<dbReference type="InterPro" id="IPR001539">
    <property type="entry name" value="Peptidase_U32"/>
</dbReference>
<dbReference type="PANTHER" id="PTHR30217">
    <property type="entry name" value="PEPTIDASE U32 FAMILY"/>
    <property type="match status" value="1"/>
</dbReference>
<dbReference type="Pfam" id="PF12392">
    <property type="entry name" value="DUF3656"/>
    <property type="match status" value="1"/>
</dbReference>
<dbReference type="InterPro" id="IPR020988">
    <property type="entry name" value="Pept_U32_collagenase"/>
</dbReference>
<sequence>MDREKALEVLAPAGSIESMKAAVAAGADAVYMGGSRFGARAYADNPDEDGLLKAIDYIHLHGRRLYLTVNTLFREEEMEDLYSYLLPYYREGLDAVIVQDLGAMSFIRQQFPGLDIHASTQMTITGSYGAKLLKELGAVRVVTARELSLEEIRKIHDQVDVEIESFVHGALCYCYSGQCLMSSLIGGRSGNRGRCAQPCRLPYEAREWGGRVPVNSQQERYLLSLKDLCTLDLIPEMVRAGVYSMKIEGRMKSPRYTAGVVRIYRKYADRYLEYGERGYQVDPEDKRELADLFDRGGFTKGYYKQHNGKDMIAVKEKPAFRKANQELFDRLDRLYVHGQVKEPIEGRAELKEGRPARLTLSSSLSQTHGTVRPVQVCVEGPCPMEAMNQPVTEEKVLKQIGKTGDTPFEFRKLDVQLEGDLFLPLQALNDLRRRGLEALKEEILKESRRTEPEGNISAQKKKSKFGQSGKENLPAFRELWTFLEEPCQLGAALADPGVSGVYLDAGGFPADSWKKNVEECVQKGKKCYLALPHIFRAEGESFFKANAAQLREAGFQGFLVRNLEELQWLKDTDSRLFALPKVLDANVYCWNSETVSCLRNLGADRLTLPWELNCHQAGPVSEAAREAGIPVELPIYGRIPMMVTAQCVRKTTMGCQKKNGQMELKDRTGARMPVKNRCAFCYNTIYNGSPLSLLGNERSVQKLKPTVLRLNFTTEGEREIASIITAFRELFLEGKEIRAPFRDFTRGHFKRGVE</sequence>
<evidence type="ECO:0000259" key="2">
    <source>
        <dbReference type="Pfam" id="PF12392"/>
    </source>
</evidence>
<comment type="caution">
    <text evidence="3">The sequence shown here is derived from an EMBL/GenBank/DDBJ whole genome shotgun (WGS) entry which is preliminary data.</text>
</comment>
<evidence type="ECO:0000313" key="4">
    <source>
        <dbReference type="Proteomes" id="UP000823863"/>
    </source>
</evidence>
<evidence type="ECO:0000313" key="3">
    <source>
        <dbReference type="EMBL" id="HJC67369.1"/>
    </source>
</evidence>
<protein>
    <submittedName>
        <fullName evidence="3">U32 family peptidase</fullName>
    </submittedName>
</protein>
<dbReference type="Pfam" id="PF01136">
    <property type="entry name" value="Peptidase_U32"/>
    <property type="match status" value="2"/>
</dbReference>
<proteinExistence type="predicted"/>
<organism evidence="3 4">
    <name type="scientific">Candidatus Enterocloster excrementigallinarum</name>
    <dbReference type="NCBI Taxonomy" id="2838558"/>
    <lineage>
        <taxon>Bacteria</taxon>
        <taxon>Bacillati</taxon>
        <taxon>Bacillota</taxon>
        <taxon>Clostridia</taxon>
        <taxon>Lachnospirales</taxon>
        <taxon>Lachnospiraceae</taxon>
        <taxon>Enterocloster</taxon>
    </lineage>
</organism>
<name>A0A9D2PVW7_9FIRM</name>
<evidence type="ECO:0000256" key="1">
    <source>
        <dbReference type="SAM" id="MobiDB-lite"/>
    </source>
</evidence>
<dbReference type="InterPro" id="IPR051454">
    <property type="entry name" value="RNA/ubiquinone_mod_enzymes"/>
</dbReference>
<feature type="region of interest" description="Disordered" evidence="1">
    <location>
        <begin position="447"/>
        <end position="468"/>
    </location>
</feature>
<dbReference type="EMBL" id="DWWB01000067">
    <property type="protein sequence ID" value="HJC67369.1"/>
    <property type="molecule type" value="Genomic_DNA"/>
</dbReference>
<dbReference type="Proteomes" id="UP000823863">
    <property type="component" value="Unassembled WGS sequence"/>
</dbReference>
<gene>
    <name evidence="3" type="ORF">H9931_11780</name>
</gene>
<dbReference type="PROSITE" id="PS01276">
    <property type="entry name" value="PEPTIDASE_U32"/>
    <property type="match status" value="1"/>
</dbReference>
<feature type="domain" description="Peptidase U32 collagenase" evidence="2">
    <location>
        <begin position="320"/>
        <end position="443"/>
    </location>
</feature>
<accession>A0A9D2PVW7</accession>
<reference evidence="3" key="1">
    <citation type="journal article" date="2021" name="PeerJ">
        <title>Extensive microbial diversity within the chicken gut microbiome revealed by metagenomics and culture.</title>
        <authorList>
            <person name="Gilroy R."/>
            <person name="Ravi A."/>
            <person name="Getino M."/>
            <person name="Pursley I."/>
            <person name="Horton D.L."/>
            <person name="Alikhan N.F."/>
            <person name="Baker D."/>
            <person name="Gharbi K."/>
            <person name="Hall N."/>
            <person name="Watson M."/>
            <person name="Adriaenssens E.M."/>
            <person name="Foster-Nyarko E."/>
            <person name="Jarju S."/>
            <person name="Secka A."/>
            <person name="Antonio M."/>
            <person name="Oren A."/>
            <person name="Chaudhuri R.R."/>
            <person name="La Ragione R."/>
            <person name="Hildebrand F."/>
            <person name="Pallen M.J."/>
        </authorList>
    </citation>
    <scope>NUCLEOTIDE SEQUENCE</scope>
    <source>
        <strain evidence="3">CHK198-12963</strain>
    </source>
</reference>
<reference evidence="3" key="2">
    <citation type="submission" date="2021-04" db="EMBL/GenBank/DDBJ databases">
        <authorList>
            <person name="Gilroy R."/>
        </authorList>
    </citation>
    <scope>NUCLEOTIDE SEQUENCE</scope>
    <source>
        <strain evidence="3">CHK198-12963</strain>
    </source>
</reference>